<evidence type="ECO:0000313" key="9">
    <source>
        <dbReference type="Proteomes" id="UP000638313"/>
    </source>
</evidence>
<feature type="binding site" evidence="5">
    <location>
        <begin position="284"/>
        <end position="291"/>
    </location>
    <ligand>
        <name>ATP</name>
        <dbReference type="ChEBI" id="CHEBI:30616"/>
    </ligand>
</feature>
<dbReference type="PANTHER" id="PTHR11070">
    <property type="entry name" value="UVRD / RECB / PCRA DNA HELICASE FAMILY MEMBER"/>
    <property type="match status" value="1"/>
</dbReference>
<keyword evidence="3 5" id="KW-0347">Helicase</keyword>
<dbReference type="RefSeq" id="WP_190128785.1">
    <property type="nucleotide sequence ID" value="NZ_BNBD01000002.1"/>
</dbReference>
<evidence type="ECO:0000256" key="2">
    <source>
        <dbReference type="ARBA" id="ARBA00022801"/>
    </source>
</evidence>
<dbReference type="PANTHER" id="PTHR11070:SF45">
    <property type="entry name" value="DNA 3'-5' HELICASE"/>
    <property type="match status" value="1"/>
</dbReference>
<comment type="caution">
    <text evidence="8">The sequence shown here is derived from an EMBL/GenBank/DDBJ whole genome shotgun (WGS) entry which is preliminary data.</text>
</comment>
<name>A0A919EC56_9ACTN</name>
<dbReference type="InterPro" id="IPR013986">
    <property type="entry name" value="DExx_box_DNA_helicase_dom_sf"/>
</dbReference>
<dbReference type="Proteomes" id="UP000638313">
    <property type="component" value="Unassembled WGS sequence"/>
</dbReference>
<dbReference type="SUPFAM" id="SSF52540">
    <property type="entry name" value="P-loop containing nucleoside triphosphate hydrolases"/>
    <property type="match status" value="1"/>
</dbReference>
<evidence type="ECO:0000256" key="5">
    <source>
        <dbReference type="PROSITE-ProRule" id="PRU00560"/>
    </source>
</evidence>
<organism evidence="8 9">
    <name type="scientific">Streptomyces mashuensis</name>
    <dbReference type="NCBI Taxonomy" id="33904"/>
    <lineage>
        <taxon>Bacteria</taxon>
        <taxon>Bacillati</taxon>
        <taxon>Actinomycetota</taxon>
        <taxon>Actinomycetes</taxon>
        <taxon>Kitasatosporales</taxon>
        <taxon>Streptomycetaceae</taxon>
        <taxon>Streptomyces</taxon>
    </lineage>
</organism>
<dbReference type="Pfam" id="PF00580">
    <property type="entry name" value="UvrD-helicase"/>
    <property type="match status" value="1"/>
</dbReference>
<dbReference type="GO" id="GO:0043138">
    <property type="term" value="F:3'-5' DNA helicase activity"/>
    <property type="evidence" value="ECO:0007669"/>
    <property type="project" value="TreeGrafter"/>
</dbReference>
<dbReference type="EMBL" id="BNBD01000002">
    <property type="protein sequence ID" value="GHF36034.1"/>
    <property type="molecule type" value="Genomic_DNA"/>
</dbReference>
<evidence type="ECO:0000259" key="6">
    <source>
        <dbReference type="PROSITE" id="PS50965"/>
    </source>
</evidence>
<feature type="domain" description="UvrD-like helicase ATP-binding" evidence="7">
    <location>
        <begin position="263"/>
        <end position="557"/>
    </location>
</feature>
<dbReference type="AlphaFoldDB" id="A0A919EC56"/>
<keyword evidence="9" id="KW-1185">Reference proteome</keyword>
<reference evidence="8" key="2">
    <citation type="submission" date="2020-09" db="EMBL/GenBank/DDBJ databases">
        <authorList>
            <person name="Sun Q."/>
            <person name="Ohkuma M."/>
        </authorList>
    </citation>
    <scope>NUCLEOTIDE SEQUENCE</scope>
    <source>
        <strain evidence="8">JCM 4059</strain>
    </source>
</reference>
<keyword evidence="1 5" id="KW-0547">Nucleotide-binding</keyword>
<evidence type="ECO:0000256" key="4">
    <source>
        <dbReference type="ARBA" id="ARBA00022840"/>
    </source>
</evidence>
<sequence length="772" mass="84447">MVAGGSAYDRACEARRQERELREQLWAARREAERWEAASEGERRVAAQLLMLTGRGWHLLVDRRWPGTRAANVDMLLVGPGGVFVIDVKTWRAAPEAAGGRLTAGRQPRDGEVRKLLAVTRVTEAALAPLGLSPVAVQPLMVFSGRSFDAALGRVRLLGEREVAPALLTERVRLSAAMVRVVAAHLETVFPAYETSSAGPAPAGTPSAAGPLPPAPVAPVAPVTPLPIRAAAHDEDALFDVGALRDAAAKAARRGPIEQWMTFLHPDQVALVRRNWSGPARIGGPAGTGKTVVALHRAAHLAQRTTGRILYVTFASNLPRVQRTFLRTMSPAVVGRVEFRSLHAWARAFLEERGIAHRLHGGRAEDAFSRAWVRRGRDSVLSALDPSPRYWREEIDCVIKGRGITSFEEYATLRRHRRRAALRRPHREAVWELYEEYERLRTERGVHDFNDILTLALAEASARPGRSPYAAVIADEVQDLTLVGVRLLHALVGDAPNGLLLVGDGQQAVYPGGYRLSDAGIDVRGDRGQVLRTNYRNAKAILDAALAVVADDAFEDIDGSRLAGRRDIHPTYHDGQVTRAVFTDPQARDAALLDALRARGRASWPDSAVLCRSQRDVGRYRRLLERAGIPVCALERYDGRPVAGVKVGSYRRAKGLEFKHVHLPDPGPWLEPVPDGGGRPATAWTAWAPPGAVDDEIALERAQLARAQLFVAMTRARDTLWLGVVRAAEQDARREGAAYELRGAAVTPYDARGRHREAHVPYAPYAQPGRGA</sequence>
<keyword evidence="4 5" id="KW-0067">ATP-binding</keyword>
<protein>
    <submittedName>
        <fullName evidence="8">DNA helicase</fullName>
    </submittedName>
</protein>
<dbReference type="GO" id="GO:0003677">
    <property type="term" value="F:DNA binding"/>
    <property type="evidence" value="ECO:0007669"/>
    <property type="project" value="InterPro"/>
</dbReference>
<dbReference type="InterPro" id="IPR000212">
    <property type="entry name" value="DNA_helicase_UvrD/REP"/>
</dbReference>
<dbReference type="GO" id="GO:0005524">
    <property type="term" value="F:ATP binding"/>
    <property type="evidence" value="ECO:0007669"/>
    <property type="project" value="UniProtKB-UniRule"/>
</dbReference>
<dbReference type="GO" id="GO:0000725">
    <property type="term" value="P:recombinational repair"/>
    <property type="evidence" value="ECO:0007669"/>
    <property type="project" value="TreeGrafter"/>
</dbReference>
<proteinExistence type="predicted"/>
<feature type="domain" description="NERD" evidence="6">
    <location>
        <begin position="37"/>
        <end position="150"/>
    </location>
</feature>
<dbReference type="InterPro" id="IPR027417">
    <property type="entry name" value="P-loop_NTPase"/>
</dbReference>
<dbReference type="PROSITE" id="PS51198">
    <property type="entry name" value="UVRD_HELICASE_ATP_BIND"/>
    <property type="match status" value="1"/>
</dbReference>
<dbReference type="GO" id="GO:0005829">
    <property type="term" value="C:cytosol"/>
    <property type="evidence" value="ECO:0007669"/>
    <property type="project" value="TreeGrafter"/>
</dbReference>
<evidence type="ECO:0000259" key="7">
    <source>
        <dbReference type="PROSITE" id="PS51198"/>
    </source>
</evidence>
<accession>A0A919EC56</accession>
<evidence type="ECO:0000256" key="1">
    <source>
        <dbReference type="ARBA" id="ARBA00022741"/>
    </source>
</evidence>
<dbReference type="Gene3D" id="3.40.50.300">
    <property type="entry name" value="P-loop containing nucleotide triphosphate hydrolases"/>
    <property type="match status" value="2"/>
</dbReference>
<dbReference type="Pfam" id="PF08378">
    <property type="entry name" value="NERD"/>
    <property type="match status" value="1"/>
</dbReference>
<keyword evidence="2 5" id="KW-0378">Hydrolase</keyword>
<dbReference type="InterPro" id="IPR011528">
    <property type="entry name" value="NERD"/>
</dbReference>
<dbReference type="Gene3D" id="1.10.10.160">
    <property type="match status" value="1"/>
</dbReference>
<dbReference type="GO" id="GO:0016787">
    <property type="term" value="F:hydrolase activity"/>
    <property type="evidence" value="ECO:0007669"/>
    <property type="project" value="UniProtKB-UniRule"/>
</dbReference>
<gene>
    <name evidence="8" type="ORF">GCM10010218_16870</name>
</gene>
<reference evidence="8" key="1">
    <citation type="journal article" date="2014" name="Int. J. Syst. Evol. Microbiol.">
        <title>Complete genome sequence of Corynebacterium casei LMG S-19264T (=DSM 44701T), isolated from a smear-ripened cheese.</title>
        <authorList>
            <consortium name="US DOE Joint Genome Institute (JGI-PGF)"/>
            <person name="Walter F."/>
            <person name="Albersmeier A."/>
            <person name="Kalinowski J."/>
            <person name="Ruckert C."/>
        </authorList>
    </citation>
    <scope>NUCLEOTIDE SEQUENCE</scope>
    <source>
        <strain evidence="8">JCM 4059</strain>
    </source>
</reference>
<dbReference type="PROSITE" id="PS50965">
    <property type="entry name" value="NERD"/>
    <property type="match status" value="1"/>
</dbReference>
<evidence type="ECO:0000256" key="3">
    <source>
        <dbReference type="ARBA" id="ARBA00022806"/>
    </source>
</evidence>
<evidence type="ECO:0000313" key="8">
    <source>
        <dbReference type="EMBL" id="GHF36034.1"/>
    </source>
</evidence>
<dbReference type="InterPro" id="IPR014016">
    <property type="entry name" value="UvrD-like_ATP-bd"/>
</dbReference>